<sequence length="110" mass="12607">MTEVMQIIIERLVRQEEAYKATKECFAAIIAVFMPSAGDDTCPSMTGRQLFATSNPTTGWRHKVNDKLPNRQPPTLMQDINSKIQHVMSLVPEVKCPHRDATYTFFEEDY</sequence>
<keyword evidence="2" id="KW-1185">Reference proteome</keyword>
<evidence type="ECO:0000313" key="2">
    <source>
        <dbReference type="Proteomes" id="UP000886595"/>
    </source>
</evidence>
<organism evidence="1 2">
    <name type="scientific">Brassica carinata</name>
    <name type="common">Ethiopian mustard</name>
    <name type="synonym">Abyssinian cabbage</name>
    <dbReference type="NCBI Taxonomy" id="52824"/>
    <lineage>
        <taxon>Eukaryota</taxon>
        <taxon>Viridiplantae</taxon>
        <taxon>Streptophyta</taxon>
        <taxon>Embryophyta</taxon>
        <taxon>Tracheophyta</taxon>
        <taxon>Spermatophyta</taxon>
        <taxon>Magnoliopsida</taxon>
        <taxon>eudicotyledons</taxon>
        <taxon>Gunneridae</taxon>
        <taxon>Pentapetalae</taxon>
        <taxon>rosids</taxon>
        <taxon>malvids</taxon>
        <taxon>Brassicales</taxon>
        <taxon>Brassicaceae</taxon>
        <taxon>Brassiceae</taxon>
        <taxon>Brassica</taxon>
    </lineage>
</organism>
<evidence type="ECO:0000313" key="1">
    <source>
        <dbReference type="EMBL" id="KAG2302473.1"/>
    </source>
</evidence>
<comment type="caution">
    <text evidence="1">The sequence shown here is derived from an EMBL/GenBank/DDBJ whole genome shotgun (WGS) entry which is preliminary data.</text>
</comment>
<proteinExistence type="predicted"/>
<dbReference type="AlphaFoldDB" id="A0A8X7SA44"/>
<dbReference type="EMBL" id="JAAMPC010000007">
    <property type="protein sequence ID" value="KAG2302473.1"/>
    <property type="molecule type" value="Genomic_DNA"/>
</dbReference>
<name>A0A8X7SA44_BRACI</name>
<protein>
    <submittedName>
        <fullName evidence="1">Uncharacterized protein</fullName>
    </submittedName>
</protein>
<dbReference type="Proteomes" id="UP000886595">
    <property type="component" value="Unassembled WGS sequence"/>
</dbReference>
<reference evidence="1 2" key="1">
    <citation type="submission" date="2020-02" db="EMBL/GenBank/DDBJ databases">
        <authorList>
            <person name="Ma Q."/>
            <person name="Huang Y."/>
            <person name="Song X."/>
            <person name="Pei D."/>
        </authorList>
    </citation>
    <scope>NUCLEOTIDE SEQUENCE [LARGE SCALE GENOMIC DNA]</scope>
    <source>
        <strain evidence="1">Sxm20200214</strain>
        <tissue evidence="1">Leaf</tissue>
    </source>
</reference>
<gene>
    <name evidence="1" type="ORF">Bca52824_031124</name>
</gene>
<accession>A0A8X7SA44</accession>